<keyword evidence="4" id="KW-0653">Protein transport</keyword>
<dbReference type="Pfam" id="PF08314">
    <property type="entry name" value="Sec39"/>
    <property type="match status" value="1"/>
</dbReference>
<comment type="caution">
    <text evidence="7">The sequence shown here is derived from an EMBL/GenBank/DDBJ whole genome shotgun (WGS) entry which is preliminary data.</text>
</comment>
<sequence>MAEPIQEVLYETRYHANGSFSSNYPPLQQDEGVKGGFLSLLSVPVSEPVQIQRQKSEVGSPYVNEIPCVKKLKEKWDEHKHPRRFKKWMSIFVSPGGEHVAVASGNKITILRKVDDYKEPCGIFIGHDRLATFTHGAWSDCHDVLGVIDETDTLYFIKANGEQVSRITKKQLKVSIPIVGLIVLGDPDRKTSCLCNFSVLTSDGLLHHIEVGQEPSASVSSIHTSNKQSTVKNHCSQSFSCLDYHPESSLLVVVGSTVNVTENYRDKAGLYCISLWRTTRSLDLEPVFSSPQFEGLFSTPKGYVGSLTIPKVVISPQCKYVAVLDLTGKLDVFNLDDGRCSLSIIALDGKRNCLNDIADFTWWSDRILILAKMTGVVTMLDILSGMKLLENDPVFSMPVLERVQQCQGCVFLLESSSSEERDSHVSHIQRETIDMQDKRKGTRDRFDQLGVGKLSWSLMSFSERSVSEMYNSLISNQQYQVAMDFAHRHGLDGDEVLKSQWLHSDQGTNEINKFLSNIKDQDFVLSECLEKVGPTEDSAKALLSYGLCITGKFKFLESEDSECSKTWDLRMSRLQLLQFRDRLETFVGINMGRFSVQEYSKFRIMPLSEAAVTLAESGKIGALNLLFKRHPYSLAPFMLDILAAIPETIPVQTYGQLLPGRSPPTTIALRDEDWVECEKMVSFISKLPENQVNSIPVRTESIVKRCMGFIWPSVDELSLWYKTRARDIDSSSGQLDNCLYLVEFACRKGIVELQQFNEDVSYLYQLIYSDETDEEENFTMSLVSWEQLSDYAKFKMMINRVKEDKVVERLREKAIPFMRSRSPAMDSASEAQLVEGKQTESFLVRWLKEIASDNKLDICSTVIEDGCRDFEIDGIFMDEVEAVECALQCIYLCSLTDRWNTMASILSKLPKIKDNSINVDSLEKRVQVAEGHVEVGRLLAYYQVPKPIRFFLDAHSDEKGVKQIIRLILSKFGRRQPGRADNDWANMWRDMQSFQEKAFPFLDTEYMLMEFCRGLLKAGKFSLARNYLKGTGTVALATEKAENLVIQAAREYFFSASSLASTEIWKAKECLNIFPNSRSVKAEADIIDALTIRLPNLGVTLLPVEFRQIKDPMEIINMVITSQTGAYLNVDELIEIAKLLGLNSQDDIASVQEAVAREAAVAGDLQLAFDLCLVLAKKGHGPIWDLCAAIARGPFLDNMDTSSRKQLLGFALCHCDEESIGELLHAWKDLDMQSQCETLTMLSGTTPPNISFQGSSVLSFSAHSNQDIMNLTDCSVEGTNNDDQELHLRNIKNALANIAKDLSVENGTYLDSLLENGKFLSFAGLQLPWMLELSRKDEYGKKMTSDTKAPFRKRYKSVRTQALLTILSWLARNDIAPTDDLIASLAKSVMEPPVTEDEDILGCSVLLNLVDAFHGVEIIEEQLKAREGYQGICSIMNMGMSYSSLHNSGTDRANPAKRRELLLRKFQEKQSPLSPDAMDDKVQSTFWREWKSKLEEQKLLTDQSRELEQIMPGVDTARFFSRDYKYIENVIFSVIDAVKVEKKPSLKEVLKLADTYGLNRTEVLLRYLSSALVSEVWANDDIVSEISDQKMELLSCAASLISTISSNVYPVIDGCNKQRLSYIFGILSDCYLRLKEAKEPLLDIHSDPAHSVLELAEFYKILAQECRRVSFIKNLNFKNIAGLGGLNFECFNEEVYNHIDELNVEALAELVRTLVSIFPVSASKGLISWQSVYKHHVLNLLTRFVTDIKTNINFSNPDNFQGFVCELEQNYSCVRNYVRAMSQEDVLEITQQYCISSLPINWSSWGLPGESAWLDCLILLLKFWIRLTNDVHDAVSYDNSEGKLVKFNAESQSKCLKVFIELLMEDKISVHQGWVTVSHYVRQGPGGFTGGVFKLCRAMVLSGCGFEAITLVFSEALAHNLTSASLGVDCGGNLDGTLDLPQLYVNILDAVLLDLVNESRDCKNLHHLLSTLSKLEGNLEDLKRVRYAVWGRLGTFSDNMQLQSHIRVYALELMQSITGRNLRGLPAELLSNVQPWEGWDELCFSTAGNETANQVTLTPNQLDSSNRFTSTLVALKSTQLAATISPSIEVIPDDLLTLESAVSCFMNLSGAANTEAQFEALQHILEEWEGLFISERDEKDEKDSGEATDVGNNNWSGDEWDEGWESFQEEQPVEKQEKKEEAISVHPLHRCWMEVIKKLIFLNQFADVLKLIDRSLSKSNIILLDEEDVQSLTLGIDSFIALKLVLLLPYQAIHLQCLEAVEAKLKQEGSGGKFDGDPELFTLLLSSGIISTVATNSAYSATFSYVCYSAGKFSRLCQESQLSELKSRGRERSKTDESNFIIFRTVLFPCFVSELVKAKQPVLAGFLVSRFMHTNATLSLINVVEASLRRYLEGQMRMQESSDSSPGKTGMCRYLGNTLSGLREKLKSLTTDRTELNSDGRITNRNLFEDLLFLESPEPCNSSTRKWKSLTSENILWCNLFKERWGHDQAAFYAPIDSKTWKDVYEVQDRCDRVGLGLKIIREGADYYLVHQGEIQRHLGSRNGNKRVNDHSKFKRGRFTGEESFEGEQPCLSILDKILFFIGDLEVATSDAKRSRVL</sequence>
<dbReference type="InterPro" id="IPR036322">
    <property type="entry name" value="WD40_repeat_dom_sf"/>
</dbReference>
<dbReference type="PANTHER" id="PTHR15922:SF2">
    <property type="entry name" value="NBAS SUBUNIT OF NRZ TETHERING COMPLEX"/>
    <property type="match status" value="1"/>
</dbReference>
<dbReference type="STRING" id="56857.A0A200RD50"/>
<feature type="domain" description="KNTC1 first ARM-repeats" evidence="6">
    <location>
        <begin position="473"/>
        <end position="679"/>
    </location>
</feature>
<accession>A0A200RD50</accession>
<gene>
    <name evidence="7" type="ORF">BVC80_883g17</name>
</gene>
<dbReference type="PANTHER" id="PTHR15922">
    <property type="entry name" value="NEUROBLASTOMA-AMPLIFIED SEQUENCE"/>
    <property type="match status" value="1"/>
</dbReference>
<evidence type="ECO:0000256" key="4">
    <source>
        <dbReference type="ARBA" id="ARBA00022927"/>
    </source>
</evidence>
<dbReference type="InterPro" id="IPR013244">
    <property type="entry name" value="Sec39_domain"/>
</dbReference>
<dbReference type="InParanoid" id="A0A200RD50"/>
<evidence type="ECO:0000313" key="8">
    <source>
        <dbReference type="Proteomes" id="UP000195402"/>
    </source>
</evidence>
<comment type="subcellular location">
    <subcellularLocation>
        <location evidence="1">Endoplasmic reticulum</location>
    </subcellularLocation>
</comment>
<evidence type="ECO:0000259" key="5">
    <source>
        <dbReference type="Pfam" id="PF08314"/>
    </source>
</evidence>
<dbReference type="OrthoDB" id="19988at2759"/>
<dbReference type="Gene3D" id="2.130.10.10">
    <property type="entry name" value="YVTN repeat-like/Quinoprotein amine dehydrogenase"/>
    <property type="match status" value="1"/>
</dbReference>
<evidence type="ECO:0000259" key="6">
    <source>
        <dbReference type="Pfam" id="PF24520"/>
    </source>
</evidence>
<dbReference type="GO" id="GO:0070939">
    <property type="term" value="C:Dsl1/NZR complex"/>
    <property type="evidence" value="ECO:0007669"/>
    <property type="project" value="TreeGrafter"/>
</dbReference>
<evidence type="ECO:0000256" key="2">
    <source>
        <dbReference type="ARBA" id="ARBA00022448"/>
    </source>
</evidence>
<dbReference type="GO" id="GO:0015031">
    <property type="term" value="P:protein transport"/>
    <property type="evidence" value="ECO:0007669"/>
    <property type="project" value="UniProtKB-KW"/>
</dbReference>
<dbReference type="OMA" id="WGKLISF"/>
<reference evidence="7 8" key="1">
    <citation type="journal article" date="2017" name="Mol. Plant">
        <title>The Genome of Medicinal Plant Macleaya cordata Provides New Insights into Benzylisoquinoline Alkaloids Metabolism.</title>
        <authorList>
            <person name="Liu X."/>
            <person name="Liu Y."/>
            <person name="Huang P."/>
            <person name="Ma Y."/>
            <person name="Qing Z."/>
            <person name="Tang Q."/>
            <person name="Cao H."/>
            <person name="Cheng P."/>
            <person name="Zheng Y."/>
            <person name="Yuan Z."/>
            <person name="Zhou Y."/>
            <person name="Liu J."/>
            <person name="Tang Z."/>
            <person name="Zhuo Y."/>
            <person name="Zhang Y."/>
            <person name="Yu L."/>
            <person name="Huang J."/>
            <person name="Yang P."/>
            <person name="Peng Q."/>
            <person name="Zhang J."/>
            <person name="Jiang W."/>
            <person name="Zhang Z."/>
            <person name="Lin K."/>
            <person name="Ro D.K."/>
            <person name="Chen X."/>
            <person name="Xiong X."/>
            <person name="Shang Y."/>
            <person name="Huang S."/>
            <person name="Zeng J."/>
        </authorList>
    </citation>
    <scope>NUCLEOTIDE SEQUENCE [LARGE SCALE GENOMIC DNA]</scope>
    <source>
        <strain evidence="8">cv. BLH2017</strain>
        <tissue evidence="7">Root</tissue>
    </source>
</reference>
<organism evidence="7 8">
    <name type="scientific">Macleaya cordata</name>
    <name type="common">Five-seeded plume-poppy</name>
    <name type="synonym">Bocconia cordata</name>
    <dbReference type="NCBI Taxonomy" id="56857"/>
    <lineage>
        <taxon>Eukaryota</taxon>
        <taxon>Viridiplantae</taxon>
        <taxon>Streptophyta</taxon>
        <taxon>Embryophyta</taxon>
        <taxon>Tracheophyta</taxon>
        <taxon>Spermatophyta</taxon>
        <taxon>Magnoliopsida</taxon>
        <taxon>Ranunculales</taxon>
        <taxon>Papaveraceae</taxon>
        <taxon>Papaveroideae</taxon>
        <taxon>Macleaya</taxon>
    </lineage>
</organism>
<name>A0A200RD50_MACCD</name>
<feature type="domain" description="Sec39" evidence="5">
    <location>
        <begin position="904"/>
        <end position="1143"/>
    </location>
</feature>
<keyword evidence="8" id="KW-1185">Reference proteome</keyword>
<dbReference type="SUPFAM" id="SSF50978">
    <property type="entry name" value="WD40 repeat-like"/>
    <property type="match status" value="1"/>
</dbReference>
<dbReference type="GO" id="GO:0006890">
    <property type="term" value="P:retrograde vesicle-mediated transport, Golgi to endoplasmic reticulum"/>
    <property type="evidence" value="ECO:0007669"/>
    <property type="project" value="InterPro"/>
</dbReference>
<protein>
    <submittedName>
        <fullName evidence="7">Secretory pathway Sec39</fullName>
    </submittedName>
</protein>
<dbReference type="InterPro" id="IPR015943">
    <property type="entry name" value="WD40/YVTN_repeat-like_dom_sf"/>
</dbReference>
<dbReference type="InterPro" id="IPR055403">
    <property type="entry name" value="ARM_KNTC1_1st"/>
</dbReference>
<keyword evidence="2" id="KW-0813">Transport</keyword>
<dbReference type="EMBL" id="MVGT01000061">
    <property type="protein sequence ID" value="OVA20645.1"/>
    <property type="molecule type" value="Genomic_DNA"/>
</dbReference>
<evidence type="ECO:0000256" key="3">
    <source>
        <dbReference type="ARBA" id="ARBA00022824"/>
    </source>
</evidence>
<dbReference type="FunCoup" id="A0A200RD50">
    <property type="interactions" value="3098"/>
</dbReference>
<proteinExistence type="predicted"/>
<dbReference type="Pfam" id="PF24520">
    <property type="entry name" value="ARM_KNTC1_1st"/>
    <property type="match status" value="1"/>
</dbReference>
<keyword evidence="3" id="KW-0256">Endoplasmic reticulum</keyword>
<evidence type="ECO:0000256" key="1">
    <source>
        <dbReference type="ARBA" id="ARBA00004240"/>
    </source>
</evidence>
<dbReference type="Proteomes" id="UP000195402">
    <property type="component" value="Unassembled WGS sequence"/>
</dbReference>
<evidence type="ECO:0000313" key="7">
    <source>
        <dbReference type="EMBL" id="OVA20645.1"/>
    </source>
</evidence>
<dbReference type="GO" id="GO:0000149">
    <property type="term" value="F:SNARE binding"/>
    <property type="evidence" value="ECO:0007669"/>
    <property type="project" value="TreeGrafter"/>
</dbReference>